<evidence type="ECO:0000313" key="1">
    <source>
        <dbReference type="EMBL" id="CAJ1052380.1"/>
    </source>
</evidence>
<protein>
    <submittedName>
        <fullName evidence="1">Uncharacterized protein</fullName>
    </submittedName>
</protein>
<proteinExistence type="predicted"/>
<evidence type="ECO:0000313" key="2">
    <source>
        <dbReference type="Proteomes" id="UP001178508"/>
    </source>
</evidence>
<sequence length="106" mass="12203">MFFIIKRYAIIKQLKPLTNCYAMFVSLPEMCDQAVTETEAAGITQPHCKLTTAYFHMLFLQIVCMDSAVSRLSCQVITEGRVLKTHLHAMMRWEIISYLSYICVCV</sequence>
<reference evidence="1" key="1">
    <citation type="submission" date="2023-08" db="EMBL/GenBank/DDBJ databases">
        <authorList>
            <person name="Alioto T."/>
            <person name="Alioto T."/>
            <person name="Gomez Garrido J."/>
        </authorList>
    </citation>
    <scope>NUCLEOTIDE SEQUENCE</scope>
</reference>
<dbReference type="Proteomes" id="UP001178508">
    <property type="component" value="Chromosome 3"/>
</dbReference>
<dbReference type="AlphaFoldDB" id="A0AAV1EUL6"/>
<gene>
    <name evidence="1" type="ORF">XNOV1_A034656</name>
</gene>
<dbReference type="EMBL" id="OY660866">
    <property type="protein sequence ID" value="CAJ1052380.1"/>
    <property type="molecule type" value="Genomic_DNA"/>
</dbReference>
<keyword evidence="2" id="KW-1185">Reference proteome</keyword>
<organism evidence="1 2">
    <name type="scientific">Xyrichtys novacula</name>
    <name type="common">Pearly razorfish</name>
    <name type="synonym">Hemipteronotus novacula</name>
    <dbReference type="NCBI Taxonomy" id="13765"/>
    <lineage>
        <taxon>Eukaryota</taxon>
        <taxon>Metazoa</taxon>
        <taxon>Chordata</taxon>
        <taxon>Craniata</taxon>
        <taxon>Vertebrata</taxon>
        <taxon>Euteleostomi</taxon>
        <taxon>Actinopterygii</taxon>
        <taxon>Neopterygii</taxon>
        <taxon>Teleostei</taxon>
        <taxon>Neoteleostei</taxon>
        <taxon>Acanthomorphata</taxon>
        <taxon>Eupercaria</taxon>
        <taxon>Labriformes</taxon>
        <taxon>Labridae</taxon>
        <taxon>Xyrichtys</taxon>
    </lineage>
</organism>
<name>A0AAV1EUL6_XYRNO</name>
<accession>A0AAV1EUL6</accession>